<accession>A0A8H2K140</accession>
<evidence type="ECO:0000313" key="3">
    <source>
        <dbReference type="Proteomes" id="UP000314285"/>
    </source>
</evidence>
<evidence type="ECO:0000313" key="2">
    <source>
        <dbReference type="EMBL" id="TNX93958.1"/>
    </source>
</evidence>
<dbReference type="InterPro" id="IPR049348">
    <property type="entry name" value="TsiV3_sf"/>
</dbReference>
<feature type="signal peptide" evidence="1">
    <location>
        <begin position="1"/>
        <end position="18"/>
    </location>
</feature>
<dbReference type="EMBL" id="VFBM01000001">
    <property type="protein sequence ID" value="TNX93958.1"/>
    <property type="molecule type" value="Genomic_DNA"/>
</dbReference>
<name>A0A8H2K140_ACIRA</name>
<protein>
    <submittedName>
        <fullName evidence="2">DUF1311 domain-containing protein</fullName>
    </submittedName>
</protein>
<dbReference type="Gene3D" id="1.10.8.1160">
    <property type="match status" value="1"/>
</dbReference>
<sequence length="124" mass="14486">MRLILGSGLILISAQAAAIAQQGYSETYTRCINHAYGQTEVLQKCVDQELKQHKKRLKKSYRDYYKVSGQHQANVIQQYELWERRVQSQCYTAMDNQFGRLQQSRCILAQVIEQANYYGTRYIP</sequence>
<comment type="caution">
    <text evidence="2">The sequence shown here is derived from an EMBL/GenBank/DDBJ whole genome shotgun (WGS) entry which is preliminary data.</text>
</comment>
<proteinExistence type="predicted"/>
<evidence type="ECO:0000256" key="1">
    <source>
        <dbReference type="SAM" id="SignalP"/>
    </source>
</evidence>
<reference evidence="2 3" key="1">
    <citation type="submission" date="2019-06" db="EMBL/GenBank/DDBJ databases">
        <title>Genome of Acinetobacter radioresistens APH1, a phenol degrading strain.</title>
        <authorList>
            <person name="Liu Y."/>
        </authorList>
    </citation>
    <scope>NUCLEOTIDE SEQUENCE [LARGE SCALE GENOMIC DNA]</scope>
    <source>
        <strain evidence="2 3">APH1</strain>
    </source>
</reference>
<keyword evidence="1" id="KW-0732">Signal</keyword>
<dbReference type="RefSeq" id="WP_016801264.1">
    <property type="nucleotide sequence ID" value="NZ_CP027365.1"/>
</dbReference>
<feature type="chain" id="PRO_5034954096" evidence="1">
    <location>
        <begin position="19"/>
        <end position="124"/>
    </location>
</feature>
<gene>
    <name evidence="2" type="ORF">FHY67_00380</name>
</gene>
<organism evidence="2 3">
    <name type="scientific">Acinetobacter radioresistens</name>
    <dbReference type="NCBI Taxonomy" id="40216"/>
    <lineage>
        <taxon>Bacteria</taxon>
        <taxon>Pseudomonadati</taxon>
        <taxon>Pseudomonadota</taxon>
        <taxon>Gammaproteobacteria</taxon>
        <taxon>Moraxellales</taxon>
        <taxon>Moraxellaceae</taxon>
        <taxon>Acinetobacter</taxon>
    </lineage>
</organism>
<dbReference type="AlphaFoldDB" id="A0A8H2K140"/>
<dbReference type="Proteomes" id="UP000314285">
    <property type="component" value="Unassembled WGS sequence"/>
</dbReference>